<sequence length="133" mass="14272">MGTGGAGAVAQAAVVHLVRDFADCAMLDVEGGRPSRIGQAIGSRDRPVELDAAIARRSVRPLDKTARTPSTNTQQIFRVHFLDTVANTDKLRKGALRAGDNTVETILLHLNPPCPTTSANKVSGWPHTIRHLM</sequence>
<evidence type="ECO:0000313" key="1">
    <source>
        <dbReference type="EMBL" id="EQB15033.1"/>
    </source>
</evidence>
<keyword evidence="2" id="KW-1185">Reference proteome</keyword>
<dbReference type="EMBL" id="ATHO01000005">
    <property type="protein sequence ID" value="EQB15033.1"/>
    <property type="molecule type" value="Genomic_DNA"/>
</dbReference>
<evidence type="ECO:0000313" key="2">
    <source>
        <dbReference type="Proteomes" id="UP000015525"/>
    </source>
</evidence>
<dbReference type="Proteomes" id="UP000015525">
    <property type="component" value="Unassembled WGS sequence"/>
</dbReference>
<protein>
    <submittedName>
        <fullName evidence="1">Uncharacterized protein</fullName>
    </submittedName>
</protein>
<proteinExistence type="predicted"/>
<organism evidence="1 2">
    <name type="scientific">Sphingobium quisquiliarum P25</name>
    <dbReference type="NCBI Taxonomy" id="1329909"/>
    <lineage>
        <taxon>Bacteria</taxon>
        <taxon>Pseudomonadati</taxon>
        <taxon>Pseudomonadota</taxon>
        <taxon>Alphaproteobacteria</taxon>
        <taxon>Sphingomonadales</taxon>
        <taxon>Sphingomonadaceae</taxon>
        <taxon>Sphingobium</taxon>
    </lineage>
</organism>
<reference evidence="1 2" key="1">
    <citation type="journal article" date="2013" name="Genome Announc.">
        <title>Draft Genome Sequence of Sphingobium quisquiliarum Strain P25T, a Novel Hexachlorocyclohexane (HCH)-Degrading Bacterium Isolated from an HCH Dumpsite.</title>
        <authorList>
            <person name="Kumar Singh A."/>
            <person name="Sangwan N."/>
            <person name="Sharma A."/>
            <person name="Gupta V."/>
            <person name="Khurana J.P."/>
            <person name="Lal R."/>
        </authorList>
    </citation>
    <scope>NUCLEOTIDE SEQUENCE [LARGE SCALE GENOMIC DNA]</scope>
    <source>
        <strain evidence="1 2">P25</strain>
    </source>
</reference>
<gene>
    <name evidence="1" type="ORF">L288_00450</name>
</gene>
<dbReference type="AlphaFoldDB" id="T0HSC8"/>
<accession>T0HSC8</accession>
<comment type="caution">
    <text evidence="1">The sequence shown here is derived from an EMBL/GenBank/DDBJ whole genome shotgun (WGS) entry which is preliminary data.</text>
</comment>
<name>T0HSC8_9SPHN</name>